<dbReference type="OrthoDB" id="3481153at2"/>
<proteinExistence type="predicted"/>
<keyword evidence="2" id="KW-1185">Reference proteome</keyword>
<evidence type="ECO:0000313" key="1">
    <source>
        <dbReference type="EMBL" id="RZS34333.1"/>
    </source>
</evidence>
<dbReference type="RefSeq" id="WP_130346705.1">
    <property type="nucleotide sequence ID" value="NZ_SGWQ01000009.1"/>
</dbReference>
<dbReference type="EMBL" id="SGWQ01000009">
    <property type="protein sequence ID" value="RZS34333.1"/>
    <property type="molecule type" value="Genomic_DNA"/>
</dbReference>
<protein>
    <submittedName>
        <fullName evidence="1">Uncharacterized protein</fullName>
    </submittedName>
</protein>
<name>A0A4Q7KGE8_9PSEU</name>
<reference evidence="1 2" key="1">
    <citation type="submission" date="2019-02" db="EMBL/GenBank/DDBJ databases">
        <title>Genomic Encyclopedia of Type Strains, Phase IV (KMG-IV): sequencing the most valuable type-strain genomes for metagenomic binning, comparative biology and taxonomic classification.</title>
        <authorList>
            <person name="Goeker M."/>
        </authorList>
    </citation>
    <scope>NUCLEOTIDE SEQUENCE [LARGE SCALE GENOMIC DNA]</scope>
    <source>
        <strain evidence="1 2">DSM 101727</strain>
    </source>
</reference>
<organism evidence="1 2">
    <name type="scientific">Herbihabitans rhizosphaerae</name>
    <dbReference type="NCBI Taxonomy" id="1872711"/>
    <lineage>
        <taxon>Bacteria</taxon>
        <taxon>Bacillati</taxon>
        <taxon>Actinomycetota</taxon>
        <taxon>Actinomycetes</taxon>
        <taxon>Pseudonocardiales</taxon>
        <taxon>Pseudonocardiaceae</taxon>
        <taxon>Herbihabitans</taxon>
    </lineage>
</organism>
<evidence type="ECO:0000313" key="2">
    <source>
        <dbReference type="Proteomes" id="UP000294257"/>
    </source>
</evidence>
<dbReference type="Proteomes" id="UP000294257">
    <property type="component" value="Unassembled WGS sequence"/>
</dbReference>
<comment type="caution">
    <text evidence="1">The sequence shown here is derived from an EMBL/GenBank/DDBJ whole genome shotgun (WGS) entry which is preliminary data.</text>
</comment>
<gene>
    <name evidence="1" type="ORF">EV193_109120</name>
</gene>
<sequence>MAKAPATSTARRDDGLWILALVRNPVRTADSALRVTVSLVPATVEALRSIPRLVTAMERLTPAIEAAQGSLDHLDRLGTFIAEELPETQDQLEQLRGQLTTTATRIAELGPQLVAVTGVNRALNDSIKLLARGLGVVQGTTDKLSSILDRLPDVRRPKAEP</sequence>
<accession>A0A4Q7KGE8</accession>
<dbReference type="AlphaFoldDB" id="A0A4Q7KGE8"/>